<feature type="transmembrane region" description="Helical" evidence="5">
    <location>
        <begin position="216"/>
        <end position="239"/>
    </location>
</feature>
<name>A0A168AMU8_9EURO</name>
<dbReference type="OrthoDB" id="5982228at2759"/>
<reference evidence="6 7" key="1">
    <citation type="journal article" date="2016" name="Genome Biol. Evol.">
        <title>Divergent and convergent evolution of fungal pathogenicity.</title>
        <authorList>
            <person name="Shang Y."/>
            <person name="Xiao G."/>
            <person name="Zheng P."/>
            <person name="Cen K."/>
            <person name="Zhan S."/>
            <person name="Wang C."/>
        </authorList>
    </citation>
    <scope>NUCLEOTIDE SEQUENCE [LARGE SCALE GENOMIC DNA]</scope>
    <source>
        <strain evidence="6 7">ARSEF 7405</strain>
    </source>
</reference>
<protein>
    <submittedName>
        <fullName evidence="6">High affinity methionine permease</fullName>
    </submittedName>
</protein>
<dbReference type="PANTHER" id="PTHR11785">
    <property type="entry name" value="AMINO ACID TRANSPORTER"/>
    <property type="match status" value="1"/>
</dbReference>
<sequence>MLDFDEDHLQPLLGQAMAGDHEVHSTESSTGGAYCANDSQFSRARIMRNDRLPRSELTLEESTAGGLGRHLGVISTIFLIFGRMVGSGIFAIPSSVTAAVGSTGATLMVFTLAFLLSFAGMAIWLELACMFPRSGGTKVYLEAAFPKPKLLTTALFSVQATLMCFTASGLIVFASNVLFAAGIYESPEWLNRGIAVAAGLCVTALHTFFPMIGVQLMNIIGALKFSLLTFVVVSGWVVLSGKVDSVPDPHASFRNAFRGSATSVSVYATALFKAIGCYSGWANATYVLNEVKDPVRTLKIAGPTALVICGFLNTSAIITYFSALSPSEVAQGGVTVVAVFADKLFGEAGMRSISVFVALSALGNTMAISFAQGRLNQELAKEGLFPFSRVWASNWPFGTPMAGLILHLLPTFIILLAVPMGDIYNFIIDVEVYPDTIISCLVVIGLFYLRWVLPDVERPFKVWLPVPIFFILGQVFLIVTPWIPPPNGIGDTTLPYWLYPLVGLSMLTGGLSYWLFWRVLLPWFGQYNLEPKHSRLADGTVVVEYERVRRTQSTDVGTDM</sequence>
<evidence type="ECO:0000256" key="4">
    <source>
        <dbReference type="ARBA" id="ARBA00023136"/>
    </source>
</evidence>
<dbReference type="PIRSF" id="PIRSF006060">
    <property type="entry name" value="AA_transporter"/>
    <property type="match status" value="1"/>
</dbReference>
<dbReference type="InterPro" id="IPR002293">
    <property type="entry name" value="AA/rel_permease1"/>
</dbReference>
<dbReference type="Gene3D" id="1.20.1740.10">
    <property type="entry name" value="Amino acid/polyamine transporter I"/>
    <property type="match status" value="1"/>
</dbReference>
<proteinExistence type="predicted"/>
<gene>
    <name evidence="6" type="ORF">AAP_02211</name>
</gene>
<keyword evidence="4 5" id="KW-0472">Membrane</keyword>
<evidence type="ECO:0000256" key="3">
    <source>
        <dbReference type="ARBA" id="ARBA00022989"/>
    </source>
</evidence>
<evidence type="ECO:0000313" key="7">
    <source>
        <dbReference type="Proteomes" id="UP000242877"/>
    </source>
</evidence>
<dbReference type="EMBL" id="AZGZ01000007">
    <property type="protein sequence ID" value="KZZ94118.1"/>
    <property type="molecule type" value="Genomic_DNA"/>
</dbReference>
<keyword evidence="7" id="KW-1185">Reference proteome</keyword>
<comment type="caution">
    <text evidence="6">The sequence shown here is derived from an EMBL/GenBank/DDBJ whole genome shotgun (WGS) entry which is preliminary data.</text>
</comment>
<feature type="transmembrane region" description="Helical" evidence="5">
    <location>
        <begin position="104"/>
        <end position="129"/>
    </location>
</feature>
<evidence type="ECO:0000256" key="5">
    <source>
        <dbReference type="SAM" id="Phobius"/>
    </source>
</evidence>
<keyword evidence="2 5" id="KW-0812">Transmembrane</keyword>
<feature type="transmembrane region" description="Helical" evidence="5">
    <location>
        <begin position="353"/>
        <end position="375"/>
    </location>
</feature>
<dbReference type="InterPro" id="IPR050598">
    <property type="entry name" value="AminoAcid_Transporter"/>
</dbReference>
<organism evidence="6 7">
    <name type="scientific">Ascosphaera apis ARSEF 7405</name>
    <dbReference type="NCBI Taxonomy" id="392613"/>
    <lineage>
        <taxon>Eukaryota</taxon>
        <taxon>Fungi</taxon>
        <taxon>Dikarya</taxon>
        <taxon>Ascomycota</taxon>
        <taxon>Pezizomycotina</taxon>
        <taxon>Eurotiomycetes</taxon>
        <taxon>Eurotiomycetidae</taxon>
        <taxon>Onygenales</taxon>
        <taxon>Ascosphaeraceae</taxon>
        <taxon>Ascosphaera</taxon>
    </lineage>
</organism>
<accession>A0A168AMU8</accession>
<feature type="transmembrane region" description="Helical" evidence="5">
    <location>
        <begin position="150"/>
        <end position="183"/>
    </location>
</feature>
<dbReference type="PANTHER" id="PTHR11785:SF382">
    <property type="entry name" value="LOW-AFFINITY METHIONINE PERMEASE"/>
    <property type="match status" value="1"/>
</dbReference>
<feature type="transmembrane region" description="Helical" evidence="5">
    <location>
        <begin position="300"/>
        <end position="323"/>
    </location>
</feature>
<dbReference type="Proteomes" id="UP000242877">
    <property type="component" value="Unassembled WGS sequence"/>
</dbReference>
<feature type="transmembrane region" description="Helical" evidence="5">
    <location>
        <begin position="395"/>
        <end position="420"/>
    </location>
</feature>
<dbReference type="AlphaFoldDB" id="A0A168AMU8"/>
<evidence type="ECO:0000256" key="2">
    <source>
        <dbReference type="ARBA" id="ARBA00022692"/>
    </source>
</evidence>
<feature type="transmembrane region" description="Helical" evidence="5">
    <location>
        <begin position="432"/>
        <end position="451"/>
    </location>
</feature>
<dbReference type="VEuPathDB" id="FungiDB:AAP_02211"/>
<feature type="transmembrane region" description="Helical" evidence="5">
    <location>
        <begin position="189"/>
        <end position="209"/>
    </location>
</feature>
<dbReference type="GO" id="GO:0015179">
    <property type="term" value="F:L-amino acid transmembrane transporter activity"/>
    <property type="evidence" value="ECO:0007669"/>
    <property type="project" value="TreeGrafter"/>
</dbReference>
<evidence type="ECO:0000256" key="1">
    <source>
        <dbReference type="ARBA" id="ARBA00004141"/>
    </source>
</evidence>
<feature type="transmembrane region" description="Helical" evidence="5">
    <location>
        <begin position="496"/>
        <end position="516"/>
    </location>
</feature>
<comment type="subcellular location">
    <subcellularLocation>
        <location evidence="1">Membrane</location>
        <topology evidence="1">Multi-pass membrane protein</topology>
    </subcellularLocation>
</comment>
<evidence type="ECO:0000313" key="6">
    <source>
        <dbReference type="EMBL" id="KZZ94118.1"/>
    </source>
</evidence>
<dbReference type="Pfam" id="PF13520">
    <property type="entry name" value="AA_permease_2"/>
    <property type="match status" value="1"/>
</dbReference>
<feature type="transmembrane region" description="Helical" evidence="5">
    <location>
        <begin position="264"/>
        <end position="288"/>
    </location>
</feature>
<keyword evidence="3 5" id="KW-1133">Transmembrane helix</keyword>
<dbReference type="GO" id="GO:0016020">
    <property type="term" value="C:membrane"/>
    <property type="evidence" value="ECO:0007669"/>
    <property type="project" value="UniProtKB-SubCell"/>
</dbReference>
<feature type="transmembrane region" description="Helical" evidence="5">
    <location>
        <begin position="71"/>
        <end position="92"/>
    </location>
</feature>
<feature type="transmembrane region" description="Helical" evidence="5">
    <location>
        <begin position="463"/>
        <end position="484"/>
    </location>
</feature>